<keyword evidence="3 5" id="KW-1133">Transmembrane helix</keyword>
<dbReference type="InterPro" id="IPR052527">
    <property type="entry name" value="Metal_cation-efflux_comp"/>
</dbReference>
<dbReference type="InterPro" id="IPR007318">
    <property type="entry name" value="Phopholipid_MeTrfase"/>
</dbReference>
<proteinExistence type="predicted"/>
<feature type="transmembrane region" description="Helical" evidence="5">
    <location>
        <begin position="86"/>
        <end position="108"/>
    </location>
</feature>
<dbReference type="GO" id="GO:0032259">
    <property type="term" value="P:methylation"/>
    <property type="evidence" value="ECO:0007669"/>
    <property type="project" value="UniProtKB-KW"/>
</dbReference>
<feature type="transmembrane region" description="Helical" evidence="5">
    <location>
        <begin position="20"/>
        <end position="39"/>
    </location>
</feature>
<dbReference type="GO" id="GO:0012505">
    <property type="term" value="C:endomembrane system"/>
    <property type="evidence" value="ECO:0007669"/>
    <property type="project" value="UniProtKB-SubCell"/>
</dbReference>
<dbReference type="EMBL" id="LR536450">
    <property type="protein sequence ID" value="VFU10048.1"/>
    <property type="molecule type" value="Genomic_DNA"/>
</dbReference>
<evidence type="ECO:0000256" key="2">
    <source>
        <dbReference type="ARBA" id="ARBA00022692"/>
    </source>
</evidence>
<evidence type="ECO:0000256" key="1">
    <source>
        <dbReference type="ARBA" id="ARBA00004127"/>
    </source>
</evidence>
<protein>
    <submittedName>
        <fullName evidence="6">Isoprenylcysteine carboxyl methyltransferase</fullName>
    </submittedName>
</protein>
<sequence>MIPVSTREPARAGRSMKKVCIAVAAEFLILGALLFGAAGTFASPAAWAFLIILVAGAALITRMLARDDPALLEERLRPPIQSGQPLWDKVIMASFIVLFIAWLILMGLDAARFGWSIMPVWLQWIGAAGLAVSFWISYATFAANAFLANVVRIQTERGQTVVSSGPYAVIRHPLYAGALLFFASTALLLGSWFGLAGALALGALLILRTLLEDRELHCRLEGYADYARRVRYRLLPRVW</sequence>
<dbReference type="PANTHER" id="PTHR43847">
    <property type="entry name" value="BLL3993 PROTEIN"/>
    <property type="match status" value="1"/>
</dbReference>
<keyword evidence="6" id="KW-0808">Transferase</keyword>
<dbReference type="Gene3D" id="1.20.120.1630">
    <property type="match status" value="1"/>
</dbReference>
<name>A0A4U8Z3P6_METTU</name>
<gene>
    <name evidence="6" type="ORF">MTUNDRAET4_3161</name>
</gene>
<dbReference type="AlphaFoldDB" id="A0A4U8Z3P6"/>
<accession>A0A4U8Z3P6</accession>
<dbReference type="GO" id="GO:0008168">
    <property type="term" value="F:methyltransferase activity"/>
    <property type="evidence" value="ECO:0007669"/>
    <property type="project" value="UniProtKB-KW"/>
</dbReference>
<evidence type="ECO:0000256" key="4">
    <source>
        <dbReference type="ARBA" id="ARBA00023136"/>
    </source>
</evidence>
<dbReference type="Pfam" id="PF04191">
    <property type="entry name" value="PEMT"/>
    <property type="match status" value="1"/>
</dbReference>
<keyword evidence="2 5" id="KW-0812">Transmembrane</keyword>
<keyword evidence="6" id="KW-0489">Methyltransferase</keyword>
<reference evidence="6 7" key="1">
    <citation type="submission" date="2019-03" db="EMBL/GenBank/DDBJ databases">
        <authorList>
            <person name="Kox A.R. M."/>
        </authorList>
    </citation>
    <scope>NUCLEOTIDE SEQUENCE [LARGE SCALE GENOMIC DNA]</scope>
    <source>
        <strain evidence="6">MTUNDRAET4 annotated genome</strain>
    </source>
</reference>
<dbReference type="Proteomes" id="UP000294360">
    <property type="component" value="Chromosome"/>
</dbReference>
<organism evidence="6 7">
    <name type="scientific">Methylocella tundrae</name>
    <dbReference type="NCBI Taxonomy" id="227605"/>
    <lineage>
        <taxon>Bacteria</taxon>
        <taxon>Pseudomonadati</taxon>
        <taxon>Pseudomonadota</taxon>
        <taxon>Alphaproteobacteria</taxon>
        <taxon>Hyphomicrobiales</taxon>
        <taxon>Beijerinckiaceae</taxon>
        <taxon>Methylocella</taxon>
    </lineage>
</organism>
<keyword evidence="4 5" id="KW-0472">Membrane</keyword>
<evidence type="ECO:0000256" key="5">
    <source>
        <dbReference type="SAM" id="Phobius"/>
    </source>
</evidence>
<dbReference type="PANTHER" id="PTHR43847:SF1">
    <property type="entry name" value="BLL3993 PROTEIN"/>
    <property type="match status" value="1"/>
</dbReference>
<evidence type="ECO:0000256" key="3">
    <source>
        <dbReference type="ARBA" id="ARBA00022989"/>
    </source>
</evidence>
<evidence type="ECO:0000313" key="6">
    <source>
        <dbReference type="EMBL" id="VFU10048.1"/>
    </source>
</evidence>
<comment type="subcellular location">
    <subcellularLocation>
        <location evidence="1">Endomembrane system</location>
        <topology evidence="1">Multi-pass membrane protein</topology>
    </subcellularLocation>
</comment>
<evidence type="ECO:0000313" key="7">
    <source>
        <dbReference type="Proteomes" id="UP000294360"/>
    </source>
</evidence>
<dbReference type="KEGG" id="mtun:MTUNDRAET4_3161"/>
<feature type="transmembrane region" description="Helical" evidence="5">
    <location>
        <begin position="120"/>
        <end position="147"/>
    </location>
</feature>
<feature type="transmembrane region" description="Helical" evidence="5">
    <location>
        <begin position="45"/>
        <end position="65"/>
    </location>
</feature>